<dbReference type="RefSeq" id="WP_183220323.1">
    <property type="nucleotide sequence ID" value="NZ_BMPW01000004.1"/>
</dbReference>
<dbReference type="PROSITE" id="PS50005">
    <property type="entry name" value="TPR"/>
    <property type="match status" value="1"/>
</dbReference>
<evidence type="ECO:0000313" key="2">
    <source>
        <dbReference type="EMBL" id="MBB3095512.1"/>
    </source>
</evidence>
<dbReference type="SUPFAM" id="SSF48452">
    <property type="entry name" value="TPR-like"/>
    <property type="match status" value="1"/>
</dbReference>
<keyword evidence="1" id="KW-0802">TPR repeat</keyword>
<keyword evidence="3" id="KW-1185">Reference proteome</keyword>
<proteinExistence type="predicted"/>
<organism evidence="2 3">
    <name type="scientific">Actinoplanes campanulatus</name>
    <dbReference type="NCBI Taxonomy" id="113559"/>
    <lineage>
        <taxon>Bacteria</taxon>
        <taxon>Bacillati</taxon>
        <taxon>Actinomycetota</taxon>
        <taxon>Actinomycetes</taxon>
        <taxon>Micromonosporales</taxon>
        <taxon>Micromonosporaceae</taxon>
        <taxon>Actinoplanes</taxon>
    </lineage>
</organism>
<comment type="caution">
    <text evidence="2">The sequence shown here is derived from an EMBL/GenBank/DDBJ whole genome shotgun (WGS) entry which is preliminary data.</text>
</comment>
<protein>
    <submittedName>
        <fullName evidence="2">Tetratricopeptide (TPR) repeat protein</fullName>
    </submittedName>
</protein>
<name>A0A7W5AG95_9ACTN</name>
<dbReference type="InterPro" id="IPR019734">
    <property type="entry name" value="TPR_rpt"/>
</dbReference>
<dbReference type="InterPro" id="IPR011990">
    <property type="entry name" value="TPR-like_helical_dom_sf"/>
</dbReference>
<dbReference type="EMBL" id="JACHXF010000006">
    <property type="protein sequence ID" value="MBB3095512.1"/>
    <property type="molecule type" value="Genomic_DNA"/>
</dbReference>
<dbReference type="Gene3D" id="1.25.40.10">
    <property type="entry name" value="Tetratricopeptide repeat domain"/>
    <property type="match status" value="1"/>
</dbReference>
<sequence length="160" mass="17842">MTVIEQWVEVNRLAVAGREPEIARDVGRSVRWFWLRGSRFEDIAALACVTLTLGPDASAFHDLARARMSTGRPREALADFERALRLYRSQSERTGEAAARFNLATIHRAAGDFDGAIGEVEVVVELDRQVSHPDLQADIAVLQQARRERDEDRNVTGAVS</sequence>
<evidence type="ECO:0000313" key="3">
    <source>
        <dbReference type="Proteomes" id="UP000590749"/>
    </source>
</evidence>
<evidence type="ECO:0000256" key="1">
    <source>
        <dbReference type="PROSITE-ProRule" id="PRU00339"/>
    </source>
</evidence>
<dbReference type="Pfam" id="PF13424">
    <property type="entry name" value="TPR_12"/>
    <property type="match status" value="1"/>
</dbReference>
<dbReference type="Proteomes" id="UP000590749">
    <property type="component" value="Unassembled WGS sequence"/>
</dbReference>
<accession>A0A7W5AG95</accession>
<dbReference type="AlphaFoldDB" id="A0A7W5AG95"/>
<gene>
    <name evidence="2" type="ORF">FHR83_003182</name>
</gene>
<feature type="repeat" description="TPR" evidence="1">
    <location>
        <begin position="57"/>
        <end position="90"/>
    </location>
</feature>
<dbReference type="SMART" id="SM00028">
    <property type="entry name" value="TPR"/>
    <property type="match status" value="2"/>
</dbReference>
<reference evidence="2 3" key="1">
    <citation type="submission" date="2020-08" db="EMBL/GenBank/DDBJ databases">
        <title>Genomic Encyclopedia of Type Strains, Phase III (KMG-III): the genomes of soil and plant-associated and newly described type strains.</title>
        <authorList>
            <person name="Whitman W."/>
        </authorList>
    </citation>
    <scope>NUCLEOTIDE SEQUENCE [LARGE SCALE GENOMIC DNA]</scope>
    <source>
        <strain evidence="2 3">CECT 3287</strain>
    </source>
</reference>